<evidence type="ECO:0000313" key="2">
    <source>
        <dbReference type="EMBL" id="RKG31456.1"/>
    </source>
</evidence>
<dbReference type="EMBL" id="RAXV01000015">
    <property type="protein sequence ID" value="RKG31456.1"/>
    <property type="molecule type" value="Genomic_DNA"/>
</dbReference>
<protein>
    <submittedName>
        <fullName evidence="2">DUF4065 domain-containing protein</fullName>
    </submittedName>
</protein>
<dbReference type="OrthoDB" id="9799173at2"/>
<reference evidence="2 3" key="1">
    <citation type="submission" date="2018-09" db="EMBL/GenBank/DDBJ databases">
        <title>The draft genome of Acinetobacter spp. strains.</title>
        <authorList>
            <person name="Qin J."/>
            <person name="Feng Y."/>
            <person name="Zong Z."/>
        </authorList>
    </citation>
    <scope>NUCLEOTIDE SEQUENCE [LARGE SCALE GENOMIC DNA]</scope>
    <source>
        <strain evidence="2 3">WCHAc060012</strain>
    </source>
</reference>
<dbReference type="Proteomes" id="UP000282388">
    <property type="component" value="Unassembled WGS sequence"/>
</dbReference>
<feature type="domain" description="Antitoxin SocA-like Panacea" evidence="1">
    <location>
        <begin position="35"/>
        <end position="145"/>
    </location>
</feature>
<sequence>MDNKKYIAMDIANYIIWYVNKDQESPLGGLTPLKLQKILYYVAANYLKKHEVLLFDEPFQKWQYGPVVKEVYREFKSANIYHISKPKSLIEESSDAPFGIHKRDFKEGLFLSDKKFVEIADPIIEKLISRKAFDLVEMTHEENAWSRYEPEINSGTQNLTYSMSELKQAKDI</sequence>
<evidence type="ECO:0000313" key="3">
    <source>
        <dbReference type="Proteomes" id="UP000282388"/>
    </source>
</evidence>
<gene>
    <name evidence="2" type="ORF">D7V32_08305</name>
</gene>
<dbReference type="AlphaFoldDB" id="A0A3A8ED68"/>
<evidence type="ECO:0000259" key="1">
    <source>
        <dbReference type="Pfam" id="PF13274"/>
    </source>
</evidence>
<dbReference type="Pfam" id="PF13274">
    <property type="entry name" value="SocA_Panacea"/>
    <property type="match status" value="1"/>
</dbReference>
<organism evidence="2 3">
    <name type="scientific">Acinetobacter tianfuensis</name>
    <dbReference type="NCBI Taxonomy" id="2419603"/>
    <lineage>
        <taxon>Bacteria</taxon>
        <taxon>Pseudomonadati</taxon>
        <taxon>Pseudomonadota</taxon>
        <taxon>Gammaproteobacteria</taxon>
        <taxon>Moraxellales</taxon>
        <taxon>Moraxellaceae</taxon>
        <taxon>Acinetobacter</taxon>
    </lineage>
</organism>
<dbReference type="InterPro" id="IPR025272">
    <property type="entry name" value="SocA_Panacea"/>
</dbReference>
<proteinExistence type="predicted"/>
<dbReference type="RefSeq" id="WP_120402422.1">
    <property type="nucleotide sequence ID" value="NZ_RAXV01000015.1"/>
</dbReference>
<name>A0A3A8ED68_9GAMM</name>
<accession>A0A3A8ED68</accession>
<keyword evidence="3" id="KW-1185">Reference proteome</keyword>
<comment type="caution">
    <text evidence="2">The sequence shown here is derived from an EMBL/GenBank/DDBJ whole genome shotgun (WGS) entry which is preliminary data.</text>
</comment>